<dbReference type="InterPro" id="IPR038765">
    <property type="entry name" value="Papain-like_cys_pep_sf"/>
</dbReference>
<dbReference type="Proteomes" id="UP001152049">
    <property type="component" value="Unassembled WGS sequence"/>
</dbReference>
<dbReference type="OrthoDB" id="5068428at2759"/>
<dbReference type="EMBL" id="JAOQAZ010000050">
    <property type="protein sequence ID" value="KAJ4244550.1"/>
    <property type="molecule type" value="Genomic_DNA"/>
</dbReference>
<dbReference type="Pfam" id="PF02902">
    <property type="entry name" value="Peptidase_C48"/>
    <property type="match status" value="1"/>
</dbReference>
<comment type="similarity">
    <text evidence="1">Belongs to the peptidase C48 family.</text>
</comment>
<keyword evidence="3" id="KW-0378">Hydrolase</keyword>
<keyword evidence="2" id="KW-0645">Protease</keyword>
<dbReference type="GO" id="GO:0006508">
    <property type="term" value="P:proteolysis"/>
    <property type="evidence" value="ECO:0007669"/>
    <property type="project" value="UniProtKB-KW"/>
</dbReference>
<reference evidence="7" key="1">
    <citation type="submission" date="2022-09" db="EMBL/GenBank/DDBJ databases">
        <title>Fusarium specimens isolated from Avocado Roots.</title>
        <authorList>
            <person name="Stajich J."/>
            <person name="Roper C."/>
            <person name="Heimlech-Rivalta G."/>
        </authorList>
    </citation>
    <scope>NUCLEOTIDE SEQUENCE</scope>
    <source>
        <strain evidence="7">CF00136</strain>
    </source>
</reference>
<feature type="domain" description="Ubiquitin-like protease family profile" evidence="6">
    <location>
        <begin position="206"/>
        <end position="379"/>
    </location>
</feature>
<gene>
    <name evidence="7" type="ORF">NW762_014405</name>
</gene>
<dbReference type="InterPro" id="IPR003653">
    <property type="entry name" value="Peptidase_C48_C"/>
</dbReference>
<proteinExistence type="inferred from homology"/>
<evidence type="ECO:0000256" key="3">
    <source>
        <dbReference type="ARBA" id="ARBA00022801"/>
    </source>
</evidence>
<accession>A0A9W8RM93</accession>
<comment type="caution">
    <text evidence="7">The sequence shown here is derived from an EMBL/GenBank/DDBJ whole genome shotgun (WGS) entry which is preliminary data.</text>
</comment>
<feature type="region of interest" description="Disordered" evidence="5">
    <location>
        <begin position="507"/>
        <end position="542"/>
    </location>
</feature>
<sequence length="727" mass="79990">MAAHAESESLAPECASKPQFDVDSVMGADERTWFPTEFRFRNEISDTEKLGRLVVITRFATSNSVPLTSLWQPGGALRESLEGDPPRFTRTAAASALLRLRRDILRTGNTASIAQHPSHYDSRRISTPATLPRPSAAEHLLDEPSSPDLDSGFFDGGAVESNDEDDSVNLKDAGKFEEAAYDDTAAKGNTGDGNKSLSLQDIPPSRTLAAKVLDQLQYNRRLTDDVLHFLSTLIFSIHQHGQSAHGSTRLMHPLWFRPDTPPAVPRFFKCDTGLKDTTLYMPMHVSSDHWVLVHLVSRSGRIKATIYDPLPSVDRTKNLSACLSRWLCDYLPSSQPTVIFQVSKIGYASTPMSDMFQDCARQFDVVNCGVFVAVFLERLLHGQALTPKVHPRMERTRLLELIRVTGQLPGLDDIHLDTLRQIQGLMCAAPLPSMGLLPGSSDHTADCPQTASRVTIESVTSPKPARFPHPATNDGETHFGEFLNLPLPRPCLPVLAQASHVKTPSLGVAETGVNRPPLTRHHILDTPESPAPPTGLKRKIADDGSSFNISKRQNIDMDDIASLSTRLVQALKDKSRSRKRAMVSEATNRLDEAENALSVATTSLNEAEDALERGNELELNSCAHESAFKQWIDEAPKAATHQPDTLFLSAVQGSVASAQAFLDQYIFSIQQSMAKLAPNVANASREVERWQGIVDSRKRELEVAQEAKDMQGDDLQKLDSLLARLSE</sequence>
<protein>
    <recommendedName>
        <fullName evidence="6">Ubiquitin-like protease family profile domain-containing protein</fullName>
    </recommendedName>
</protein>
<feature type="region of interest" description="Disordered" evidence="5">
    <location>
        <begin position="109"/>
        <end position="168"/>
    </location>
</feature>
<dbReference type="GO" id="GO:0008234">
    <property type="term" value="F:cysteine-type peptidase activity"/>
    <property type="evidence" value="ECO:0007669"/>
    <property type="project" value="InterPro"/>
</dbReference>
<keyword evidence="4" id="KW-0175">Coiled coil</keyword>
<evidence type="ECO:0000256" key="2">
    <source>
        <dbReference type="ARBA" id="ARBA00022670"/>
    </source>
</evidence>
<evidence type="ECO:0000256" key="5">
    <source>
        <dbReference type="SAM" id="MobiDB-lite"/>
    </source>
</evidence>
<dbReference type="SUPFAM" id="SSF54001">
    <property type="entry name" value="Cysteine proteinases"/>
    <property type="match status" value="1"/>
</dbReference>
<dbReference type="Gene3D" id="3.40.395.10">
    <property type="entry name" value="Adenoviral Proteinase, Chain A"/>
    <property type="match status" value="1"/>
</dbReference>
<feature type="coiled-coil region" evidence="4">
    <location>
        <begin position="576"/>
        <end position="610"/>
    </location>
</feature>
<dbReference type="GO" id="GO:0019783">
    <property type="term" value="F:ubiquitin-like protein peptidase activity"/>
    <property type="evidence" value="ECO:0007669"/>
    <property type="project" value="UniProtKB-ARBA"/>
</dbReference>
<keyword evidence="8" id="KW-1185">Reference proteome</keyword>
<evidence type="ECO:0000256" key="4">
    <source>
        <dbReference type="SAM" id="Coils"/>
    </source>
</evidence>
<evidence type="ECO:0000256" key="1">
    <source>
        <dbReference type="ARBA" id="ARBA00005234"/>
    </source>
</evidence>
<dbReference type="AlphaFoldDB" id="A0A9W8RM93"/>
<evidence type="ECO:0000259" key="6">
    <source>
        <dbReference type="PROSITE" id="PS50600"/>
    </source>
</evidence>
<evidence type="ECO:0000313" key="7">
    <source>
        <dbReference type="EMBL" id="KAJ4244550.1"/>
    </source>
</evidence>
<name>A0A9W8RM93_9HYPO</name>
<feature type="region of interest" description="Disordered" evidence="5">
    <location>
        <begin position="181"/>
        <end position="200"/>
    </location>
</feature>
<organism evidence="7 8">
    <name type="scientific">Fusarium torreyae</name>
    <dbReference type="NCBI Taxonomy" id="1237075"/>
    <lineage>
        <taxon>Eukaryota</taxon>
        <taxon>Fungi</taxon>
        <taxon>Dikarya</taxon>
        <taxon>Ascomycota</taxon>
        <taxon>Pezizomycotina</taxon>
        <taxon>Sordariomycetes</taxon>
        <taxon>Hypocreomycetidae</taxon>
        <taxon>Hypocreales</taxon>
        <taxon>Nectriaceae</taxon>
        <taxon>Fusarium</taxon>
    </lineage>
</organism>
<evidence type="ECO:0000313" key="8">
    <source>
        <dbReference type="Proteomes" id="UP001152049"/>
    </source>
</evidence>
<dbReference type="PROSITE" id="PS50600">
    <property type="entry name" value="ULP_PROTEASE"/>
    <property type="match status" value="1"/>
</dbReference>